<dbReference type="Gene3D" id="3.30.70.920">
    <property type="match status" value="1"/>
</dbReference>
<dbReference type="AlphaFoldDB" id="A0A128A2Y0"/>
<sequence>MELAFVLVKSKMGHEMDVMNDILKIDGVKEATGTFGQYDIFVKVQAPTRVELDKVITKKIRTVSNVLSTTTLPALPGKNTV</sequence>
<gene>
    <name evidence="2" type="ORF">NDEV_0923</name>
</gene>
<proteinExistence type="predicted"/>
<protein>
    <submittedName>
        <fullName evidence="2">Transcriptional regulator</fullName>
    </submittedName>
</protein>
<dbReference type="Pfam" id="PF01037">
    <property type="entry name" value="AsnC_trans_reg"/>
    <property type="match status" value="1"/>
</dbReference>
<dbReference type="SUPFAM" id="SSF54909">
    <property type="entry name" value="Dimeric alpha+beta barrel"/>
    <property type="match status" value="1"/>
</dbReference>
<keyword evidence="3" id="KW-1185">Reference proteome</keyword>
<evidence type="ECO:0000259" key="1">
    <source>
        <dbReference type="Pfam" id="PF01037"/>
    </source>
</evidence>
<feature type="domain" description="Transcription regulator AsnC/Lrp ligand binding" evidence="1">
    <location>
        <begin position="6"/>
        <end position="74"/>
    </location>
</feature>
<accession>A0A128A2Y0</accession>
<dbReference type="KEGG" id="ndv:NDEV_0923"/>
<dbReference type="InterPro" id="IPR019887">
    <property type="entry name" value="Tscrpt_reg_AsnC/Lrp_C"/>
</dbReference>
<dbReference type="EMBL" id="LN890280">
    <property type="protein sequence ID" value="CUR51688.1"/>
    <property type="molecule type" value="Genomic_DNA"/>
</dbReference>
<evidence type="ECO:0000313" key="3">
    <source>
        <dbReference type="Proteomes" id="UP000196239"/>
    </source>
</evidence>
<organism evidence="2 3">
    <name type="scientific">Nitrosotalea devaniterrae</name>
    <dbReference type="NCBI Taxonomy" id="1078905"/>
    <lineage>
        <taxon>Archaea</taxon>
        <taxon>Nitrososphaerota</taxon>
        <taxon>Nitrososphaeria</taxon>
        <taxon>Nitrosotaleales</taxon>
        <taxon>Nitrosotaleaceae</taxon>
        <taxon>Nitrosotalea</taxon>
    </lineage>
</organism>
<name>A0A128A2Y0_9ARCH</name>
<reference evidence="3" key="1">
    <citation type="submission" date="2015-10" db="EMBL/GenBank/DDBJ databases">
        <authorList>
            <person name="Lehtovirta-Morley L.E."/>
            <person name="Vieille C."/>
        </authorList>
    </citation>
    <scope>NUCLEOTIDE SEQUENCE [LARGE SCALE GENOMIC DNA]</scope>
</reference>
<dbReference type="Proteomes" id="UP000196239">
    <property type="component" value="Chromosome 1"/>
</dbReference>
<evidence type="ECO:0000313" key="2">
    <source>
        <dbReference type="EMBL" id="CUR51688.1"/>
    </source>
</evidence>
<dbReference type="InterPro" id="IPR011008">
    <property type="entry name" value="Dimeric_a/b-barrel"/>
</dbReference>